<proteinExistence type="predicted"/>
<evidence type="ECO:0000313" key="1">
    <source>
        <dbReference type="EMBL" id="ART32003.1"/>
    </source>
</evidence>
<keyword evidence="1" id="KW-0496">Mitochondrion</keyword>
<dbReference type="EMBL" id="KY774314">
    <property type="protein sequence ID" value="ART32003.1"/>
    <property type="molecule type" value="Genomic_DNA"/>
</dbReference>
<protein>
    <submittedName>
        <fullName evidence="1">Uncharacterized protein</fullName>
    </submittedName>
</protein>
<geneLocation type="mitochondrion" evidence="1"/>
<name>A0A1Y0B3N9_9LAMI</name>
<reference evidence="1" key="1">
    <citation type="submission" date="2017-03" db="EMBL/GenBank/DDBJ databases">
        <title>The mitochondrial genome of the carnivorous plant Utricularia reniformis (Lentibulariaceae): structure, comparative analysis and evolutionary landmarks.</title>
        <authorList>
            <person name="Silva S.R."/>
            <person name="Alvarenga D.O."/>
            <person name="Michael T.P."/>
            <person name="Miranda V.F.O."/>
            <person name="Varani A.M."/>
        </authorList>
    </citation>
    <scope>NUCLEOTIDE SEQUENCE</scope>
</reference>
<gene>
    <name evidence="1" type="ORF">AEK19_MT1832</name>
</gene>
<accession>A0A1Y0B3N9</accession>
<dbReference type="AlphaFoldDB" id="A0A1Y0B3N9"/>
<organism evidence="1">
    <name type="scientific">Utricularia reniformis</name>
    <dbReference type="NCBI Taxonomy" id="192314"/>
    <lineage>
        <taxon>Eukaryota</taxon>
        <taxon>Viridiplantae</taxon>
        <taxon>Streptophyta</taxon>
        <taxon>Embryophyta</taxon>
        <taxon>Tracheophyta</taxon>
        <taxon>Spermatophyta</taxon>
        <taxon>Magnoliopsida</taxon>
        <taxon>eudicotyledons</taxon>
        <taxon>Gunneridae</taxon>
        <taxon>Pentapetalae</taxon>
        <taxon>asterids</taxon>
        <taxon>lamiids</taxon>
        <taxon>Lamiales</taxon>
        <taxon>Lentibulariaceae</taxon>
        <taxon>Utricularia</taxon>
    </lineage>
</organism>
<sequence>MIYTRSFVSTRFTIWNSALRSFYSTTRTFRSLGQWRIEPKVSLLSMDVLSVLLSLIAKPCQDGEGHQSSVELPTNP</sequence>